<dbReference type="InterPro" id="IPR036047">
    <property type="entry name" value="F-box-like_dom_sf"/>
</dbReference>
<accession>A0A060T0X2</accession>
<organism evidence="2 3">
    <name type="scientific">Pycnoporus cinnabarinus</name>
    <name type="common">Cinnabar-red polypore</name>
    <name type="synonym">Trametes cinnabarina</name>
    <dbReference type="NCBI Taxonomy" id="5643"/>
    <lineage>
        <taxon>Eukaryota</taxon>
        <taxon>Fungi</taxon>
        <taxon>Dikarya</taxon>
        <taxon>Basidiomycota</taxon>
        <taxon>Agaricomycotina</taxon>
        <taxon>Agaricomycetes</taxon>
        <taxon>Polyporales</taxon>
        <taxon>Polyporaceae</taxon>
        <taxon>Trametes</taxon>
    </lineage>
</organism>
<comment type="caution">
    <text evidence="2">The sequence shown here is derived from an EMBL/GenBank/DDBJ whole genome shotgun (WGS) entry which is preliminary data.</text>
</comment>
<dbReference type="OrthoDB" id="424465at2759"/>
<name>A0A060T0X2_PYCCI</name>
<evidence type="ECO:0000313" key="2">
    <source>
        <dbReference type="EMBL" id="CDO78179.1"/>
    </source>
</evidence>
<dbReference type="SMART" id="SM00256">
    <property type="entry name" value="FBOX"/>
    <property type="match status" value="1"/>
</dbReference>
<dbReference type="SUPFAM" id="SSF81383">
    <property type="entry name" value="F-box domain"/>
    <property type="match status" value="1"/>
</dbReference>
<dbReference type="HOGENOM" id="CLU_028039_0_0_1"/>
<dbReference type="PROSITE" id="PS50181">
    <property type="entry name" value="FBOX"/>
    <property type="match status" value="1"/>
</dbReference>
<evidence type="ECO:0000259" key="1">
    <source>
        <dbReference type="PROSITE" id="PS50181"/>
    </source>
</evidence>
<dbReference type="Proteomes" id="UP000029665">
    <property type="component" value="Unassembled WGS sequence"/>
</dbReference>
<sequence length="504" mass="56584">MLSNLPEDILLDVFQYLDIKDVLELRKTCRMLHAFGGNDYVWHRIVSEFPLPLDLPYRRDPSELPGDELQRLAIKAMRLDANWRCERTRVRGLHALIDDKSGQYVDQMQFLPGGKWLWTAQRTLKRESWFTRMSLWSLEDAANAHRVWSTEISGIYRSCTLLQSSGGDFATLVVGVCDHREVIEVHSISLQEAQSTQYGIYPTNPPVKSKQLHIVPHPRAPHLRPIIHELAAYDKLLIVTIFALDTGGGAGSLQILFVNPETGSTKWVDPSFAQTFSFLWVRVWGDYLFLVGEVHDDFVVRVHRIPNPFSTPFTAGTPRASPPAPGLNLDDDPDEDYAYTDLGPMLAQFVGPTPMAVPGHHIAQVSPATSSPSLAAVMFYHSVQPHSAQLLRFSFDVSSEAVTPINISSKEFPIGNESSAQLAQIGALGIRGVWLEHNWETQLNRVMKLAYDPKTHTAKVGMLFPHDPELPFTPNMCHSLAFDEVTGRLCLGMYDGNVYILDFV</sequence>
<evidence type="ECO:0000313" key="3">
    <source>
        <dbReference type="Proteomes" id="UP000029665"/>
    </source>
</evidence>
<dbReference type="STRING" id="5643.A0A060T0X2"/>
<dbReference type="OMA" id="GIYRSCT"/>
<dbReference type="Gene3D" id="1.20.1280.50">
    <property type="match status" value="1"/>
</dbReference>
<dbReference type="InterPro" id="IPR001810">
    <property type="entry name" value="F-box_dom"/>
</dbReference>
<feature type="domain" description="F-box" evidence="1">
    <location>
        <begin position="1"/>
        <end position="45"/>
    </location>
</feature>
<proteinExistence type="predicted"/>
<dbReference type="AlphaFoldDB" id="A0A060T0X2"/>
<protein>
    <recommendedName>
        <fullName evidence="1">F-box domain-containing protein</fullName>
    </recommendedName>
</protein>
<dbReference type="Pfam" id="PF12937">
    <property type="entry name" value="F-box-like"/>
    <property type="match status" value="1"/>
</dbReference>
<reference evidence="2" key="1">
    <citation type="submission" date="2014-01" db="EMBL/GenBank/DDBJ databases">
        <title>The genome of the white-rot fungus Pycnoporus cinnabarinus: a basidiomycete model with a versatile arsenal for lignocellulosic biomass breakdown.</title>
        <authorList>
            <person name="Levasseur A."/>
            <person name="Lomascolo A."/>
            <person name="Ruiz-Duenas F.J."/>
            <person name="Uzan E."/>
            <person name="Piumi F."/>
            <person name="Kues U."/>
            <person name="Ram A.F.J."/>
            <person name="Murat C."/>
            <person name="Haon M."/>
            <person name="Benoit I."/>
            <person name="Arfi Y."/>
            <person name="Chevret D."/>
            <person name="Drula E."/>
            <person name="Kwon M.J."/>
            <person name="Gouret P."/>
            <person name="Lesage-Meessen L."/>
            <person name="Lombard V."/>
            <person name="Mariette J."/>
            <person name="Noirot C."/>
            <person name="Park J."/>
            <person name="Patyshakuliyeva A."/>
            <person name="Wieneger R.A.B."/>
            <person name="Wosten H.A.B."/>
            <person name="Martin F."/>
            <person name="Coutinho P.M."/>
            <person name="de Vries R."/>
            <person name="Martinez A.T."/>
            <person name="Klopp C."/>
            <person name="Pontarotti P."/>
            <person name="Henrissat B."/>
            <person name="Record E."/>
        </authorList>
    </citation>
    <scope>NUCLEOTIDE SEQUENCE [LARGE SCALE GENOMIC DNA]</scope>
    <source>
        <strain evidence="2">BRFM137</strain>
    </source>
</reference>
<gene>
    <name evidence="2" type="ORF">BN946_scf184797.g5</name>
</gene>
<dbReference type="SUPFAM" id="SSF75011">
    <property type="entry name" value="3-carboxy-cis,cis-mucoante lactonizing enzyme"/>
    <property type="match status" value="1"/>
</dbReference>
<keyword evidence="3" id="KW-1185">Reference proteome</keyword>
<dbReference type="EMBL" id="CCBP010000707">
    <property type="protein sequence ID" value="CDO78179.1"/>
    <property type="molecule type" value="Genomic_DNA"/>
</dbReference>